<feature type="transmembrane region" description="Helical" evidence="2">
    <location>
        <begin position="73"/>
        <end position="92"/>
    </location>
</feature>
<feature type="transmembrane region" description="Helical" evidence="2">
    <location>
        <begin position="112"/>
        <end position="132"/>
    </location>
</feature>
<dbReference type="EMBL" id="BMKN01000003">
    <property type="protein sequence ID" value="GGE61004.1"/>
    <property type="molecule type" value="Genomic_DNA"/>
</dbReference>
<dbReference type="RefSeq" id="WP_095595441.1">
    <property type="nucleotide sequence ID" value="NZ_BMKN01000003.1"/>
</dbReference>
<keyword evidence="2" id="KW-1133">Transmembrane helix</keyword>
<feature type="region of interest" description="Disordered" evidence="1">
    <location>
        <begin position="369"/>
        <end position="406"/>
    </location>
</feature>
<gene>
    <name evidence="3" type="ORF">GCM10011517_30700</name>
</gene>
<feature type="transmembrane region" description="Helical" evidence="2">
    <location>
        <begin position="254"/>
        <end position="281"/>
    </location>
</feature>
<evidence type="ECO:0000256" key="2">
    <source>
        <dbReference type="SAM" id="Phobius"/>
    </source>
</evidence>
<feature type="transmembrane region" description="Helical" evidence="2">
    <location>
        <begin position="182"/>
        <end position="201"/>
    </location>
</feature>
<evidence type="ECO:0000313" key="4">
    <source>
        <dbReference type="Proteomes" id="UP000606730"/>
    </source>
</evidence>
<proteinExistence type="predicted"/>
<sequence>MRWGLLFDDIAARLFGLAGLYVCFLYANLVQQPVDPDLSTEFKAGLLLFTGAGALTYLIPSFHDSAIKISRGILGRIVFVLCSLAWGAVVAFGLEMSVRSGIGPIPAEFGRIAVSAMVFGFGAYVFLFLFPLGISYRYAANFGGQATYSPTTSGAYHPGSGRMPEPKMQVDIGPRNRDIFDFLLRLPLLAVLGVTAFAFLTDSVAPTLELDQMATKFLIPGMAAAALLILFKPVMTMLRRPIVDAQRMPALKKLLFVVLALPVFSVILFYSVTYHAIPWVWQKMNPAPEASLRYVVSKNGLNDVVDGCLGLHFQEAEDRAFTLCKLDAAITNDLLPGDVIEGTGSLSRYGHSMSALRVVSRVPRGPVAPPAPAVILDEEGNPIEVEPDAEEDAETAAADSDNTPDS</sequence>
<dbReference type="AlphaFoldDB" id="A0A917AP37"/>
<protein>
    <submittedName>
        <fullName evidence="3">Uncharacterized protein</fullName>
    </submittedName>
</protein>
<feature type="transmembrane region" description="Helical" evidence="2">
    <location>
        <begin position="213"/>
        <end position="234"/>
    </location>
</feature>
<dbReference type="Proteomes" id="UP000606730">
    <property type="component" value="Unassembled WGS sequence"/>
</dbReference>
<organism evidence="3 4">
    <name type="scientific">Actibacterium pelagium</name>
    <dbReference type="NCBI Taxonomy" id="2029103"/>
    <lineage>
        <taxon>Bacteria</taxon>
        <taxon>Pseudomonadati</taxon>
        <taxon>Pseudomonadota</taxon>
        <taxon>Alphaproteobacteria</taxon>
        <taxon>Rhodobacterales</taxon>
        <taxon>Roseobacteraceae</taxon>
        <taxon>Actibacterium</taxon>
    </lineage>
</organism>
<accession>A0A917AP37</accession>
<keyword evidence="2" id="KW-0812">Transmembrane</keyword>
<feature type="compositionally biased region" description="Acidic residues" evidence="1">
    <location>
        <begin position="376"/>
        <end position="394"/>
    </location>
</feature>
<evidence type="ECO:0000313" key="3">
    <source>
        <dbReference type="EMBL" id="GGE61004.1"/>
    </source>
</evidence>
<evidence type="ECO:0000256" key="1">
    <source>
        <dbReference type="SAM" id="MobiDB-lite"/>
    </source>
</evidence>
<keyword evidence="2" id="KW-0472">Membrane</keyword>
<reference evidence="3" key="1">
    <citation type="journal article" date="2014" name="Int. J. Syst. Evol. Microbiol.">
        <title>Complete genome sequence of Corynebacterium casei LMG S-19264T (=DSM 44701T), isolated from a smear-ripened cheese.</title>
        <authorList>
            <consortium name="US DOE Joint Genome Institute (JGI-PGF)"/>
            <person name="Walter F."/>
            <person name="Albersmeier A."/>
            <person name="Kalinowski J."/>
            <person name="Ruckert C."/>
        </authorList>
    </citation>
    <scope>NUCLEOTIDE SEQUENCE</scope>
    <source>
        <strain evidence="3">CGMCC 1.16012</strain>
    </source>
</reference>
<feature type="transmembrane region" description="Helical" evidence="2">
    <location>
        <begin position="12"/>
        <end position="30"/>
    </location>
</feature>
<reference evidence="3" key="2">
    <citation type="submission" date="2020-09" db="EMBL/GenBank/DDBJ databases">
        <authorList>
            <person name="Sun Q."/>
            <person name="Zhou Y."/>
        </authorList>
    </citation>
    <scope>NUCLEOTIDE SEQUENCE</scope>
    <source>
        <strain evidence="3">CGMCC 1.16012</strain>
    </source>
</reference>
<name>A0A917AP37_9RHOB</name>
<comment type="caution">
    <text evidence="3">The sequence shown here is derived from an EMBL/GenBank/DDBJ whole genome shotgun (WGS) entry which is preliminary data.</text>
</comment>
<dbReference type="OrthoDB" id="9868844at2"/>
<feature type="transmembrane region" description="Helical" evidence="2">
    <location>
        <begin position="42"/>
        <end position="61"/>
    </location>
</feature>
<keyword evidence="4" id="KW-1185">Reference proteome</keyword>
<feature type="compositionally biased region" description="Low complexity" evidence="1">
    <location>
        <begin position="395"/>
        <end position="406"/>
    </location>
</feature>